<protein>
    <recommendedName>
        <fullName evidence="3">RING-type domain-containing protein</fullName>
    </recommendedName>
</protein>
<keyword evidence="2" id="KW-0812">Transmembrane</keyword>
<dbReference type="PROSITE" id="PS50089">
    <property type="entry name" value="ZF_RING_2"/>
    <property type="match status" value="1"/>
</dbReference>
<evidence type="ECO:0000256" key="1">
    <source>
        <dbReference type="PROSITE-ProRule" id="PRU00175"/>
    </source>
</evidence>
<keyword evidence="1" id="KW-0863">Zinc-finger</keyword>
<feature type="transmembrane region" description="Helical" evidence="2">
    <location>
        <begin position="191"/>
        <end position="219"/>
    </location>
</feature>
<dbReference type="Pfam" id="PF13639">
    <property type="entry name" value="zf-RING_2"/>
    <property type="match status" value="1"/>
</dbReference>
<evidence type="ECO:0000313" key="5">
    <source>
        <dbReference type="Proteomes" id="UP000073492"/>
    </source>
</evidence>
<keyword evidence="1" id="KW-0862">Zinc</keyword>
<evidence type="ECO:0000259" key="3">
    <source>
        <dbReference type="PROSITE" id="PS50089"/>
    </source>
</evidence>
<dbReference type="Gene3D" id="3.30.40.10">
    <property type="entry name" value="Zinc/RING finger domain, C3HC4 (zinc finger)"/>
    <property type="match status" value="1"/>
</dbReference>
<accession>A0A139IQC8</accession>
<comment type="caution">
    <text evidence="4">The sequence shown here is derived from an EMBL/GenBank/DDBJ whole genome shotgun (WGS) entry which is preliminary data.</text>
</comment>
<dbReference type="SUPFAM" id="SSF57850">
    <property type="entry name" value="RING/U-box"/>
    <property type="match status" value="1"/>
</dbReference>
<sequence>MAFIVTSCSRVYGTIHRSIIRISIALDPRPQSTDSKKTRFVRTLYCEEGPGECPICFNNYLDLEVSGSCRLPCGHRFCGVCTGAIVARFNECSLCRRLLIPPPIYERESYLKFTAAVAMTYAMALAMVATACLAGVYWLSTINDLKIDMLGNGFVDLGLCMQVAGGWMRRRREGVQGWRMLALENGGGNKLVVLDIFILLLQLLVIVMWLVMCGGLLALQF</sequence>
<evidence type="ECO:0000313" key="4">
    <source>
        <dbReference type="EMBL" id="KXT16800.1"/>
    </source>
</evidence>
<keyword evidence="1" id="KW-0479">Metal-binding</keyword>
<reference evidence="4 5" key="1">
    <citation type="submission" date="2015-07" db="EMBL/GenBank/DDBJ databases">
        <title>Comparative genomics of the Sigatoka disease complex on banana suggests a link between parallel evolutionary changes in Pseudocercospora fijiensis and Pseudocercospora eumusae and increased virulence on the banana host.</title>
        <authorList>
            <person name="Chang T.-C."/>
            <person name="Salvucci A."/>
            <person name="Crous P.W."/>
            <person name="Stergiopoulos I."/>
        </authorList>
    </citation>
    <scope>NUCLEOTIDE SEQUENCE [LARGE SCALE GENOMIC DNA]</scope>
    <source>
        <strain evidence="4 5">CBS 116634</strain>
    </source>
</reference>
<keyword evidence="2" id="KW-1133">Transmembrane helix</keyword>
<feature type="domain" description="RING-type" evidence="3">
    <location>
        <begin position="53"/>
        <end position="96"/>
    </location>
</feature>
<keyword evidence="2" id="KW-0472">Membrane</keyword>
<dbReference type="Proteomes" id="UP000073492">
    <property type="component" value="Unassembled WGS sequence"/>
</dbReference>
<dbReference type="AlphaFoldDB" id="A0A139IQC8"/>
<gene>
    <name evidence="4" type="ORF">AC579_5476</name>
</gene>
<dbReference type="InterPro" id="IPR013083">
    <property type="entry name" value="Znf_RING/FYVE/PHD"/>
</dbReference>
<organism evidence="4 5">
    <name type="scientific">Pseudocercospora musae</name>
    <dbReference type="NCBI Taxonomy" id="113226"/>
    <lineage>
        <taxon>Eukaryota</taxon>
        <taxon>Fungi</taxon>
        <taxon>Dikarya</taxon>
        <taxon>Ascomycota</taxon>
        <taxon>Pezizomycotina</taxon>
        <taxon>Dothideomycetes</taxon>
        <taxon>Dothideomycetidae</taxon>
        <taxon>Mycosphaerellales</taxon>
        <taxon>Mycosphaerellaceae</taxon>
        <taxon>Pseudocercospora</taxon>
    </lineage>
</organism>
<dbReference type="GO" id="GO:0008270">
    <property type="term" value="F:zinc ion binding"/>
    <property type="evidence" value="ECO:0007669"/>
    <property type="project" value="UniProtKB-KW"/>
</dbReference>
<dbReference type="SMART" id="SM00184">
    <property type="entry name" value="RING"/>
    <property type="match status" value="1"/>
</dbReference>
<feature type="transmembrane region" description="Helical" evidence="2">
    <location>
        <begin position="113"/>
        <end position="138"/>
    </location>
</feature>
<evidence type="ECO:0000256" key="2">
    <source>
        <dbReference type="SAM" id="Phobius"/>
    </source>
</evidence>
<keyword evidence="5" id="KW-1185">Reference proteome</keyword>
<dbReference type="InterPro" id="IPR001841">
    <property type="entry name" value="Znf_RING"/>
</dbReference>
<dbReference type="EMBL" id="LFZO01000030">
    <property type="protein sequence ID" value="KXT16800.1"/>
    <property type="molecule type" value="Genomic_DNA"/>
</dbReference>
<proteinExistence type="predicted"/>
<name>A0A139IQC8_9PEZI</name>